<gene>
    <name evidence="2" type="ORF">MEDL_29157</name>
</gene>
<dbReference type="EMBL" id="CAJPWZ010001442">
    <property type="protein sequence ID" value="CAG2215366.1"/>
    <property type="molecule type" value="Genomic_DNA"/>
</dbReference>
<reference evidence="2" key="1">
    <citation type="submission" date="2021-03" db="EMBL/GenBank/DDBJ databases">
        <authorList>
            <person name="Bekaert M."/>
        </authorList>
    </citation>
    <scope>NUCLEOTIDE SEQUENCE</scope>
</reference>
<feature type="compositionally biased region" description="Low complexity" evidence="1">
    <location>
        <begin position="379"/>
        <end position="388"/>
    </location>
</feature>
<evidence type="ECO:0000313" key="2">
    <source>
        <dbReference type="EMBL" id="CAG2215366.1"/>
    </source>
</evidence>
<evidence type="ECO:0000256" key="1">
    <source>
        <dbReference type="SAM" id="MobiDB-lite"/>
    </source>
</evidence>
<feature type="compositionally biased region" description="Basic residues" evidence="1">
    <location>
        <begin position="547"/>
        <end position="557"/>
    </location>
</feature>
<dbReference type="OrthoDB" id="6162711at2759"/>
<feature type="compositionally biased region" description="Basic and acidic residues" evidence="1">
    <location>
        <begin position="526"/>
        <end position="542"/>
    </location>
</feature>
<feature type="compositionally biased region" description="Polar residues" evidence="1">
    <location>
        <begin position="250"/>
        <end position="264"/>
    </location>
</feature>
<dbReference type="Proteomes" id="UP000683360">
    <property type="component" value="Unassembled WGS sequence"/>
</dbReference>
<dbReference type="PANTHER" id="PTHR22605:SF16">
    <property type="entry name" value="E3 UBIQUITIN-PROTEIN LIGASE RNF213"/>
    <property type="match status" value="1"/>
</dbReference>
<feature type="compositionally biased region" description="Polar residues" evidence="1">
    <location>
        <begin position="156"/>
        <end position="186"/>
    </location>
</feature>
<dbReference type="GO" id="GO:0016887">
    <property type="term" value="F:ATP hydrolysis activity"/>
    <property type="evidence" value="ECO:0007669"/>
    <property type="project" value="InterPro"/>
</dbReference>
<dbReference type="PANTHER" id="PTHR22605">
    <property type="entry name" value="RZ-TYPE DOMAIN-CONTAINING PROTEIN"/>
    <property type="match status" value="1"/>
</dbReference>
<name>A0A8S3S4H2_MYTED</name>
<dbReference type="GO" id="GO:0004842">
    <property type="term" value="F:ubiquitin-protein transferase activity"/>
    <property type="evidence" value="ECO:0007669"/>
    <property type="project" value="InterPro"/>
</dbReference>
<organism evidence="2 3">
    <name type="scientific">Mytilus edulis</name>
    <name type="common">Blue mussel</name>
    <dbReference type="NCBI Taxonomy" id="6550"/>
    <lineage>
        <taxon>Eukaryota</taxon>
        <taxon>Metazoa</taxon>
        <taxon>Spiralia</taxon>
        <taxon>Lophotrochozoa</taxon>
        <taxon>Mollusca</taxon>
        <taxon>Bivalvia</taxon>
        <taxon>Autobranchia</taxon>
        <taxon>Pteriomorphia</taxon>
        <taxon>Mytilida</taxon>
        <taxon>Mytiloidea</taxon>
        <taxon>Mytilidae</taxon>
        <taxon>Mytilinae</taxon>
        <taxon>Mytilus</taxon>
    </lineage>
</organism>
<feature type="compositionally biased region" description="Basic and acidic residues" evidence="1">
    <location>
        <begin position="189"/>
        <end position="209"/>
    </location>
</feature>
<accession>A0A8S3S4H2</accession>
<evidence type="ECO:0008006" key="4">
    <source>
        <dbReference type="Google" id="ProtNLM"/>
    </source>
</evidence>
<comment type="caution">
    <text evidence="2">The sequence shown here is derived from an EMBL/GenBank/DDBJ whole genome shotgun (WGS) entry which is preliminary data.</text>
</comment>
<feature type="compositionally biased region" description="Low complexity" evidence="1">
    <location>
        <begin position="609"/>
        <end position="619"/>
    </location>
</feature>
<feature type="compositionally biased region" description="Polar residues" evidence="1">
    <location>
        <begin position="389"/>
        <end position="452"/>
    </location>
</feature>
<protein>
    <recommendedName>
        <fullName evidence="4">DZANK-type domain-containing protein</fullName>
    </recommendedName>
</protein>
<feature type="compositionally biased region" description="Low complexity" evidence="1">
    <location>
        <begin position="337"/>
        <end position="346"/>
    </location>
</feature>
<feature type="compositionally biased region" description="Low complexity" evidence="1">
    <location>
        <begin position="357"/>
        <end position="368"/>
    </location>
</feature>
<feature type="compositionally biased region" description="Polar residues" evidence="1">
    <location>
        <begin position="210"/>
        <end position="229"/>
    </location>
</feature>
<sequence>MHSCPQCGDAVTKEQKFCSNCAWKVDSTIFDQEGIICRGQNDDGTACGKQLSNNAKFCPDCATPVKKAECKNTIGSTDLEVEQHNNGIIHSAEQTIPNQNVSEDSLIKNSDIANGNSKEITSPSVSTPSDTVAAVKLVTGQKTPEPNAEGQRENPDSTPESQEFITKSNSPSKEQNRETPTSQEQIPDSDPKPFSHEQTGSKRDEDKMEVSSSQIPGSKNKTSHTQNTNDEPETPPKKLKLANESDSSRFQESSIKNRTVTIQPHSVFGPDKNQDKTIDSKATTDSQVGPDRNQDKTTDSETTTDSQTGPDKNQDKTIDSKATTDSQVGPDRNQDKTSTSETTTDSQAGPDRNQDKTSTSTSETTTDSQVGPDRNQDKTSTSETTTDSQVGPNKNQDKTSASETTTDSQVGPNKNQDKTSASETTTDSQVGPNKNQDKTSASETTTDSQAGPSSERFKDSFIFGALSNLTNPSYLKGESSSQKDDTEVSQGREDGHKGKDKTVKESSTISEKEGKQDEESTEDDSSDSKDSDSEKSDGDNKDLPASQKKKKDRKSNKKIKEEKKKERKKRKENKDGNSNTNSSSTKDTGNNSSVTKNYGTGGKTSVGENTGSSSSKKPNTSSFIDVCFHAVISPTILTNPDTDFVVITFEKPRADGYIVGTVTVAIPKHMVSSQSGPFYYNYVAYHEDGKNSRTIEYFHSTFGGRDLTEKGYKRPLSIPLKHSSKDAELAVSAFQPDWQLKSLKSDGLNGEQMILQVGQIRDGLRKLFVNDMSVMFGSDFDPIFSKGFSSHMKKVIHGLDKIGKEPVNIETKSLRLLTAVSVTYLINEYDVKIEYKERRMLCEALLPMPDFENKTSTDLEYLKNFLPNVFSKVGEAVLKFSRNIAGKSSDPCWMFCVPVIHFMLNDIRPFVEPTVKVNHNDSVPKWWGIDQFGYDIDHFKSQSKWDRSAGDMFKVLNPYFAVDYLLPRTMIASLKLEMFQDVLTTNTIPLDITLAALYYYLRITYTNNLGLVKKLIKFVASKYLDMKIDMSKTGFTNAFREYRIAADLLEASLKYPSGNSIIHLPATEVFLMALDRFDKIQDKLDLSRNTYQQLNITKDSHWRKYDYLRVKIVNWLADEPIYKDELKFLKLWNAALSIKIPDGKVRDSFLKTLEERLHKLLQEKGIEEKLIEIYCMHIESFDGIVQEILSKVALKAVSMCSSFDWRNVKDERGNMRLGMLFSNVFERSWDVRKLDDPYEVLHHAVTWDPSLHIWRCSVSCNIPKAVTDDCLKLLKTFMEIIQGFINKLLQGNIVIKTLRLLNSRSGSFEKVLIAMKVEHAEAIMVTLFIRFRELEAFDKTFQIVQDFTYVCIHCKADTAYLETKLKIFSAPDMVSLNKLVKTPLLENIKNPETYQPIIWEKKGIEQQKQLGRNVHINEVFEKVWQPALEQWKTLSKNLKTGDMFFTDFEKWFKTKDSNTLEKEFRLLDNEEIPVG</sequence>
<proteinExistence type="predicted"/>
<feature type="region of interest" description="Disordered" evidence="1">
    <location>
        <begin position="141"/>
        <end position="619"/>
    </location>
</feature>
<evidence type="ECO:0000313" key="3">
    <source>
        <dbReference type="Proteomes" id="UP000683360"/>
    </source>
</evidence>
<dbReference type="InterPro" id="IPR031248">
    <property type="entry name" value="RNF213"/>
</dbReference>
<keyword evidence="3" id="KW-1185">Reference proteome</keyword>
<feature type="compositionally biased region" description="Low complexity" evidence="1">
    <location>
        <begin position="576"/>
        <end position="593"/>
    </location>
</feature>
<feature type="compositionally biased region" description="Basic and acidic residues" evidence="1">
    <location>
        <begin position="481"/>
        <end position="518"/>
    </location>
</feature>